<protein>
    <submittedName>
        <fullName evidence="2">Uncharacterized protein</fullName>
    </submittedName>
</protein>
<comment type="caution">
    <text evidence="2">The sequence shown here is derived from an EMBL/GenBank/DDBJ whole genome shotgun (WGS) entry which is preliminary data.</text>
</comment>
<dbReference type="AlphaFoldDB" id="W9CQR9"/>
<gene>
    <name evidence="2" type="ORF">SBOR_1216</name>
</gene>
<dbReference type="Proteomes" id="UP000019487">
    <property type="component" value="Unassembled WGS sequence"/>
</dbReference>
<accession>W9CQR9</accession>
<organism evidence="2 3">
    <name type="scientific">Sclerotinia borealis (strain F-4128)</name>
    <dbReference type="NCBI Taxonomy" id="1432307"/>
    <lineage>
        <taxon>Eukaryota</taxon>
        <taxon>Fungi</taxon>
        <taxon>Dikarya</taxon>
        <taxon>Ascomycota</taxon>
        <taxon>Pezizomycotina</taxon>
        <taxon>Leotiomycetes</taxon>
        <taxon>Helotiales</taxon>
        <taxon>Sclerotiniaceae</taxon>
        <taxon>Sclerotinia</taxon>
    </lineage>
</organism>
<feature type="region of interest" description="Disordered" evidence="1">
    <location>
        <begin position="103"/>
        <end position="124"/>
    </location>
</feature>
<sequence length="149" mass="16785">MAATNLRSRPKLRDVPTNIAWLDKRGKPSSMVLENAKPPAYRCTPRIYITRLCPRSGTTIQVLRFTLKVSQERGITHDISANSRSFPATRRVADTHVSLLHDYTAKQRQKPSAEEEEEELEEELEDLEVEAAAAALLVVADKFPTLVFP</sequence>
<keyword evidence="3" id="KW-1185">Reference proteome</keyword>
<name>W9CQR9_SCLBF</name>
<dbReference type="HOGENOM" id="CLU_1750753_0_0_1"/>
<evidence type="ECO:0000313" key="3">
    <source>
        <dbReference type="Proteomes" id="UP000019487"/>
    </source>
</evidence>
<dbReference type="EMBL" id="AYSA01000043">
    <property type="protein sequence ID" value="ESZ98408.1"/>
    <property type="molecule type" value="Genomic_DNA"/>
</dbReference>
<proteinExistence type="predicted"/>
<evidence type="ECO:0000256" key="1">
    <source>
        <dbReference type="SAM" id="MobiDB-lite"/>
    </source>
</evidence>
<feature type="compositionally biased region" description="Acidic residues" evidence="1">
    <location>
        <begin position="114"/>
        <end position="124"/>
    </location>
</feature>
<reference evidence="2 3" key="1">
    <citation type="journal article" date="2014" name="Genome Announc.">
        <title>Draft genome sequence of Sclerotinia borealis, a psychrophilic plant pathogenic fungus.</title>
        <authorList>
            <person name="Mardanov A.V."/>
            <person name="Beletsky A.V."/>
            <person name="Kadnikov V.V."/>
            <person name="Ignatov A.N."/>
            <person name="Ravin N.V."/>
        </authorList>
    </citation>
    <scope>NUCLEOTIDE SEQUENCE [LARGE SCALE GENOMIC DNA]</scope>
    <source>
        <strain evidence="3">F-4157</strain>
    </source>
</reference>
<evidence type="ECO:0000313" key="2">
    <source>
        <dbReference type="EMBL" id="ESZ98408.1"/>
    </source>
</evidence>